<keyword evidence="1" id="KW-0732">Signal</keyword>
<dbReference type="NCBIfam" id="NF047569">
    <property type="entry name" value="LIC10421_LIC12816_fam"/>
    <property type="match status" value="1"/>
</dbReference>
<dbReference type="NCBIfam" id="NF047526">
    <property type="entry name" value="LIC_10421_fam"/>
    <property type="match status" value="1"/>
</dbReference>
<feature type="chain" id="PRO_5045816708" evidence="1">
    <location>
        <begin position="27"/>
        <end position="114"/>
    </location>
</feature>
<feature type="signal peptide" evidence="1">
    <location>
        <begin position="1"/>
        <end position="26"/>
    </location>
</feature>
<gene>
    <name evidence="2" type="ORF">DLM77_11285</name>
</gene>
<reference evidence="2 3" key="2">
    <citation type="journal article" date="2020" name="Int. J. Syst. Evol. Microbiol.">
        <title>Leptospira yasudae sp. nov. and Leptospira stimsonii sp. nov., two new species of the pathogenic group isolated from environmental sources.</title>
        <authorList>
            <person name="Casanovas-Massana A."/>
            <person name="Hamond C."/>
            <person name="Santos L.A."/>
            <person name="de Oliveira D."/>
            <person name="Hacker K.P."/>
            <person name="Balassiano I."/>
            <person name="Costa F."/>
            <person name="Medeiros M.A."/>
            <person name="Reis M.G."/>
            <person name="Ko A.I."/>
            <person name="Wunder E.A."/>
        </authorList>
    </citation>
    <scope>NUCLEOTIDE SEQUENCE [LARGE SCALE GENOMIC DNA]</scope>
    <source>
        <strain evidence="2 3">B21</strain>
    </source>
</reference>
<proteinExistence type="predicted"/>
<dbReference type="Proteomes" id="UP000285569">
    <property type="component" value="Unassembled WGS sequence"/>
</dbReference>
<evidence type="ECO:0000256" key="1">
    <source>
        <dbReference type="SAM" id="SignalP"/>
    </source>
</evidence>
<dbReference type="EMBL" id="QHCR01000005">
    <property type="protein sequence ID" value="RHX79480.1"/>
    <property type="molecule type" value="Genomic_DNA"/>
</dbReference>
<protein>
    <submittedName>
        <fullName evidence="2">Uncharacterized protein</fullName>
    </submittedName>
</protein>
<evidence type="ECO:0000313" key="2">
    <source>
        <dbReference type="EMBL" id="RHX79480.1"/>
    </source>
</evidence>
<sequence>MFANAFRVLSFFFLVSLFVVSTQSFAVSEETEQRLMEKALIESAVTPEQKTAVASYLRAMAAQKATRAEELRELSRRSTGGKFLANKAQSDRYRKQAEVLEREAERYQFLLNNL</sequence>
<accession>A0ABX9M247</accession>
<name>A0ABX9M247_9LEPT</name>
<dbReference type="RefSeq" id="WP_118956167.1">
    <property type="nucleotide sequence ID" value="NZ_QHCR01000005.1"/>
</dbReference>
<keyword evidence="3" id="KW-1185">Reference proteome</keyword>
<comment type="caution">
    <text evidence="2">The sequence shown here is derived from an EMBL/GenBank/DDBJ whole genome shotgun (WGS) entry which is preliminary data.</text>
</comment>
<reference evidence="3" key="1">
    <citation type="submission" date="2018-05" db="EMBL/GenBank/DDBJ databases">
        <title>Leptospira yasudae sp. nov. and Leptospira stimsonii sp. nov., two pathogenic species of the genus Leptospira isolated from environmental sources.</title>
        <authorList>
            <person name="Casanovas-Massana A."/>
            <person name="Hamond C."/>
            <person name="Santos L.A."/>
            <person name="Hacker K.P."/>
            <person name="Balassiano I."/>
            <person name="Medeiros M.A."/>
            <person name="Reis M.G."/>
            <person name="Ko A.I."/>
            <person name="Wunder E.A."/>
        </authorList>
    </citation>
    <scope>NUCLEOTIDE SEQUENCE [LARGE SCALE GENOMIC DNA]</scope>
    <source>
        <strain evidence="3">B21</strain>
    </source>
</reference>
<evidence type="ECO:0000313" key="3">
    <source>
        <dbReference type="Proteomes" id="UP000285569"/>
    </source>
</evidence>
<organism evidence="2 3">
    <name type="scientific">Leptospira yasudae</name>
    <dbReference type="NCBI Taxonomy" id="2202201"/>
    <lineage>
        <taxon>Bacteria</taxon>
        <taxon>Pseudomonadati</taxon>
        <taxon>Spirochaetota</taxon>
        <taxon>Spirochaetia</taxon>
        <taxon>Leptospirales</taxon>
        <taxon>Leptospiraceae</taxon>
        <taxon>Leptospira</taxon>
    </lineage>
</organism>